<accession>A0A804JJA4</accession>
<evidence type="ECO:0000313" key="2">
    <source>
        <dbReference type="EnsemblPlants" id="Ma06_p22760.1"/>
    </source>
</evidence>
<reference evidence="2" key="1">
    <citation type="submission" date="2021-05" db="UniProtKB">
        <authorList>
            <consortium name="EnsemblPlants"/>
        </authorList>
    </citation>
    <scope>IDENTIFICATION</scope>
    <source>
        <strain evidence="2">subsp. malaccensis</strain>
    </source>
</reference>
<feature type="compositionally biased region" description="Polar residues" evidence="1">
    <location>
        <begin position="11"/>
        <end position="22"/>
    </location>
</feature>
<dbReference type="InParanoid" id="A0A804JJA4"/>
<protein>
    <submittedName>
        <fullName evidence="2">Uncharacterized protein</fullName>
    </submittedName>
</protein>
<name>A0A804JJA4_MUSAM</name>
<dbReference type="Proteomes" id="UP000012960">
    <property type="component" value="Unplaced"/>
</dbReference>
<sequence>MASVTDVLAVMSSSSPNGTTPL</sequence>
<feature type="region of interest" description="Disordered" evidence="1">
    <location>
        <begin position="1"/>
        <end position="22"/>
    </location>
</feature>
<evidence type="ECO:0000313" key="3">
    <source>
        <dbReference type="Proteomes" id="UP000012960"/>
    </source>
</evidence>
<evidence type="ECO:0000256" key="1">
    <source>
        <dbReference type="SAM" id="MobiDB-lite"/>
    </source>
</evidence>
<keyword evidence="3" id="KW-1185">Reference proteome</keyword>
<dbReference type="Gramene" id="Ma06_t22760.1">
    <property type="protein sequence ID" value="Ma06_p22760.1"/>
    <property type="gene ID" value="Ma06_g22760"/>
</dbReference>
<dbReference type="EnsemblPlants" id="Ma06_t22760.1">
    <property type="protein sequence ID" value="Ma06_p22760.1"/>
    <property type="gene ID" value="Ma06_g22760"/>
</dbReference>
<dbReference type="AlphaFoldDB" id="A0A804JJA4"/>
<proteinExistence type="predicted"/>
<organism evidence="2 3">
    <name type="scientific">Musa acuminata subsp. malaccensis</name>
    <name type="common">Wild banana</name>
    <name type="synonym">Musa malaccensis</name>
    <dbReference type="NCBI Taxonomy" id="214687"/>
    <lineage>
        <taxon>Eukaryota</taxon>
        <taxon>Viridiplantae</taxon>
        <taxon>Streptophyta</taxon>
        <taxon>Embryophyta</taxon>
        <taxon>Tracheophyta</taxon>
        <taxon>Spermatophyta</taxon>
        <taxon>Magnoliopsida</taxon>
        <taxon>Liliopsida</taxon>
        <taxon>Zingiberales</taxon>
        <taxon>Musaceae</taxon>
        <taxon>Musa</taxon>
    </lineage>
</organism>